<evidence type="ECO:0000313" key="10">
    <source>
        <dbReference type="Proteomes" id="UP000095597"/>
    </source>
</evidence>
<dbReference type="Proteomes" id="UP000449249">
    <property type="component" value="Unassembled WGS sequence"/>
</dbReference>
<evidence type="ECO:0000256" key="7">
    <source>
        <dbReference type="SAM" id="Phobius"/>
    </source>
</evidence>
<dbReference type="GO" id="GO:0005886">
    <property type="term" value="C:plasma membrane"/>
    <property type="evidence" value="ECO:0007669"/>
    <property type="project" value="TreeGrafter"/>
</dbReference>
<gene>
    <name evidence="8" type="primary">ftsW_1</name>
    <name evidence="8" type="ORF">ERS852573_01310</name>
    <name evidence="9" type="ORF">GT576_06875</name>
</gene>
<proteinExistence type="predicted"/>
<dbReference type="GO" id="GO:0032153">
    <property type="term" value="C:cell division site"/>
    <property type="evidence" value="ECO:0007669"/>
    <property type="project" value="TreeGrafter"/>
</dbReference>
<feature type="transmembrane region" description="Helical" evidence="7">
    <location>
        <begin position="341"/>
        <end position="361"/>
    </location>
</feature>
<evidence type="ECO:0000313" key="11">
    <source>
        <dbReference type="Proteomes" id="UP000449249"/>
    </source>
</evidence>
<keyword evidence="2 7" id="KW-0812">Transmembrane</keyword>
<feature type="transmembrane region" description="Helical" evidence="7">
    <location>
        <begin position="12"/>
        <end position="31"/>
    </location>
</feature>
<keyword evidence="8" id="KW-0132">Cell division</keyword>
<dbReference type="Pfam" id="PF01098">
    <property type="entry name" value="FTSW_RODA_SPOVE"/>
    <property type="match status" value="1"/>
</dbReference>
<keyword evidence="8" id="KW-0131">Cell cycle</keyword>
<evidence type="ECO:0000313" key="9">
    <source>
        <dbReference type="EMBL" id="MZK10069.1"/>
    </source>
</evidence>
<comment type="subcellular location">
    <subcellularLocation>
        <location evidence="1">Membrane</location>
        <topology evidence="1">Multi-pass membrane protein</topology>
    </subcellularLocation>
</comment>
<feature type="transmembrane region" description="Helical" evidence="7">
    <location>
        <begin position="152"/>
        <end position="172"/>
    </location>
</feature>
<reference evidence="9 11" key="2">
    <citation type="journal article" date="2019" name="Nat. Med.">
        <title>A library of human gut bacterial isolates paired with longitudinal multiomics data enables mechanistic microbiome research.</title>
        <authorList>
            <person name="Poyet M."/>
            <person name="Groussin M."/>
            <person name="Gibbons S.M."/>
            <person name="Avila-Pacheco J."/>
            <person name="Jiang X."/>
            <person name="Kearney S.M."/>
            <person name="Perrotta A.R."/>
            <person name="Berdy B."/>
            <person name="Zhao S."/>
            <person name="Lieberman T.D."/>
            <person name="Swanson P.K."/>
            <person name="Smith M."/>
            <person name="Roesemann S."/>
            <person name="Alexander J.E."/>
            <person name="Rich S.A."/>
            <person name="Livny J."/>
            <person name="Vlamakis H."/>
            <person name="Clish C."/>
            <person name="Bullock K."/>
            <person name="Deik A."/>
            <person name="Scott J."/>
            <person name="Pierce K.A."/>
            <person name="Xavier R.J."/>
            <person name="Alm E.J."/>
        </authorList>
    </citation>
    <scope>NUCLEOTIDE SEQUENCE [LARGE SCALE GENOMIC DNA]</scope>
    <source>
        <strain evidence="9 11">BIOML-A1</strain>
    </source>
</reference>
<dbReference type="PANTHER" id="PTHR30474:SF3">
    <property type="entry name" value="PEPTIDOGLYCAN GLYCOSYLTRANSFERASE RODA"/>
    <property type="match status" value="1"/>
</dbReference>
<dbReference type="GO" id="GO:0051301">
    <property type="term" value="P:cell division"/>
    <property type="evidence" value="ECO:0007669"/>
    <property type="project" value="UniProtKB-KW"/>
</dbReference>
<feature type="transmembrane region" description="Helical" evidence="7">
    <location>
        <begin position="178"/>
        <end position="200"/>
    </location>
</feature>
<evidence type="ECO:0000256" key="6">
    <source>
        <dbReference type="SAM" id="MobiDB-lite"/>
    </source>
</evidence>
<dbReference type="InterPro" id="IPR001182">
    <property type="entry name" value="FtsW/RodA"/>
</dbReference>
<feature type="transmembrane region" description="Helical" evidence="7">
    <location>
        <begin position="67"/>
        <end position="88"/>
    </location>
</feature>
<dbReference type="Proteomes" id="UP000095597">
    <property type="component" value="Unassembled WGS sequence"/>
</dbReference>
<evidence type="ECO:0000256" key="2">
    <source>
        <dbReference type="ARBA" id="ARBA00022692"/>
    </source>
</evidence>
<feature type="transmembrane region" description="Helical" evidence="7">
    <location>
        <begin position="122"/>
        <end position="140"/>
    </location>
</feature>
<feature type="transmembrane region" description="Helical" evidence="7">
    <location>
        <begin position="405"/>
        <end position="429"/>
    </location>
</feature>
<reference evidence="8 10" key="1">
    <citation type="submission" date="2015-09" db="EMBL/GenBank/DDBJ databases">
        <authorList>
            <consortium name="Pathogen Informatics"/>
        </authorList>
    </citation>
    <scope>NUCLEOTIDE SEQUENCE [LARGE SCALE GENOMIC DNA]</scope>
    <source>
        <strain evidence="8 10">2789STDY5834961</strain>
    </source>
</reference>
<dbReference type="GeneID" id="93136994"/>
<dbReference type="EMBL" id="CYXO01000006">
    <property type="protein sequence ID" value="CUM96002.1"/>
    <property type="molecule type" value="Genomic_DNA"/>
</dbReference>
<dbReference type="PANTHER" id="PTHR30474">
    <property type="entry name" value="CELL CYCLE PROTEIN"/>
    <property type="match status" value="1"/>
</dbReference>
<keyword evidence="5 7" id="KW-0472">Membrane</keyword>
<keyword evidence="3" id="KW-0133">Cell shape</keyword>
<keyword evidence="4 7" id="KW-1133">Transmembrane helix</keyword>
<dbReference type="AlphaFoldDB" id="A0A173SZP8"/>
<dbReference type="OrthoDB" id="9812661at2"/>
<organism evidence="8 10">
    <name type="scientific">Dorea longicatena</name>
    <dbReference type="NCBI Taxonomy" id="88431"/>
    <lineage>
        <taxon>Bacteria</taxon>
        <taxon>Bacillati</taxon>
        <taxon>Bacillota</taxon>
        <taxon>Clostridia</taxon>
        <taxon>Lachnospirales</taxon>
        <taxon>Lachnospiraceae</taxon>
        <taxon>Dorea</taxon>
    </lineage>
</organism>
<evidence type="ECO:0000256" key="5">
    <source>
        <dbReference type="ARBA" id="ARBA00023136"/>
    </source>
</evidence>
<protein>
    <submittedName>
        <fullName evidence="8">Cell division protein FtsW</fullName>
    </submittedName>
    <submittedName>
        <fullName evidence="9">FtsW/RodA/SpoVE family cell cycle protein</fullName>
    </submittedName>
</protein>
<evidence type="ECO:0000256" key="1">
    <source>
        <dbReference type="ARBA" id="ARBA00004141"/>
    </source>
</evidence>
<feature type="compositionally biased region" description="Basic and acidic residues" evidence="6">
    <location>
        <begin position="450"/>
        <end position="467"/>
    </location>
</feature>
<evidence type="ECO:0000313" key="8">
    <source>
        <dbReference type="EMBL" id="CUM96002.1"/>
    </source>
</evidence>
<feature type="transmembrane region" description="Helical" evidence="7">
    <location>
        <begin position="212"/>
        <end position="228"/>
    </location>
</feature>
<accession>A0A173SZP8</accession>
<name>A0A173SZP8_9FIRM</name>
<dbReference type="RefSeq" id="WP_022415561.1">
    <property type="nucleotide sequence ID" value="NZ_CAXSPU010000002.1"/>
</dbReference>
<feature type="region of interest" description="Disordered" evidence="6">
    <location>
        <begin position="439"/>
        <end position="490"/>
    </location>
</feature>
<feature type="transmembrane region" description="Helical" evidence="7">
    <location>
        <begin position="43"/>
        <end position="61"/>
    </location>
</feature>
<feature type="transmembrane region" description="Helical" evidence="7">
    <location>
        <begin position="95"/>
        <end position="116"/>
    </location>
</feature>
<evidence type="ECO:0000256" key="4">
    <source>
        <dbReference type="ARBA" id="ARBA00022989"/>
    </source>
</evidence>
<sequence>MVNIIVQLSKYLMILMITVYTYLCFSIFGYYDPDKKKRCLRKQNVLMFVMHLTAFLVMYLEKKDTKILALYLMQVTLLGGTILLYSFIYPKVSRLVVNNMCMLLSIGFIMITRLNYDKAAKQYLIAAAGIVLCLVIPIIIRKVRFLSEWRILYGIVGIVSLAVVVVVGRVSYGAMLGFTVAGINIQPSELVKIVFVFFVASSFKRSTEFKDLVVTTVVAAFHVLILVVSKDLGAALIIFVVYLVMLYVATHQPLYILAGLGAGSLGAVAAYHLFTHVKTRVNVWRDPFGTYDNGGYQVAQSLFAIGTGGWFGAGLYQGQPDTIPVSAEDFIFSAISEEMGLIYAMCLILICVSCYVMFLNIAMQLHNLFYKMVALGLGTCYIFQVFLTIGGATKFIPSTGVTLPLVSYGGSSLISTLIMFAIIQGLYILREDEEEDIERRKKERLRAKRSRQENAARYRETEYDPQRAKRSQKARKEAAQGKARKKQRIR</sequence>
<evidence type="ECO:0000256" key="3">
    <source>
        <dbReference type="ARBA" id="ARBA00022960"/>
    </source>
</evidence>
<dbReference type="GO" id="GO:0008360">
    <property type="term" value="P:regulation of cell shape"/>
    <property type="evidence" value="ECO:0007669"/>
    <property type="project" value="UniProtKB-KW"/>
</dbReference>
<dbReference type="EMBL" id="WWSH01000004">
    <property type="protein sequence ID" value="MZK10069.1"/>
    <property type="molecule type" value="Genomic_DNA"/>
</dbReference>
<feature type="transmembrane region" description="Helical" evidence="7">
    <location>
        <begin position="254"/>
        <end position="274"/>
    </location>
</feature>
<dbReference type="GO" id="GO:0015648">
    <property type="term" value="F:lipid-linked peptidoglycan transporter activity"/>
    <property type="evidence" value="ECO:0007669"/>
    <property type="project" value="TreeGrafter"/>
</dbReference>
<feature type="transmembrane region" description="Helical" evidence="7">
    <location>
        <begin position="373"/>
        <end position="393"/>
    </location>
</feature>
<feature type="transmembrane region" description="Helical" evidence="7">
    <location>
        <begin position="234"/>
        <end position="249"/>
    </location>
</feature>